<gene>
    <name evidence="2" type="ORF">CVS47_02354</name>
</gene>
<sequence length="210" mass="21009">MQDDGRLGPAASVIVHISAIPRVAGGTGTGTGTNTGAHDRCGRYDAGMGLYLDGWGDFNVAMMGATAALAGLLIVAASVNIGEIIKSPSIAARLAAGLAGLVLAIVAAATGLVPGIPALVYGLTIVLAALAAAIFSAQAARRIFENDHPENRLKPIKALVGFIAPALYVVGGALVLVGHAGGVAWFAVGSIAAIVTAILISWIALVEILR</sequence>
<keyword evidence="1" id="KW-1133">Transmembrane helix</keyword>
<dbReference type="AlphaFoldDB" id="A0A3S9WCF7"/>
<dbReference type="Proteomes" id="UP000276888">
    <property type="component" value="Chromosome"/>
</dbReference>
<reference evidence="2 3" key="1">
    <citation type="submission" date="2018-08" db="EMBL/GenBank/DDBJ databases">
        <title>Microbacterium lemovicicum sp. nov., a bacterium isolated from a natural uranium-rich soil.</title>
        <authorList>
            <person name="ORTET P."/>
        </authorList>
    </citation>
    <scope>NUCLEOTIDE SEQUENCE [LARGE SCALE GENOMIC DNA]</scope>
    <source>
        <strain evidence="2 3">Viu22</strain>
    </source>
</reference>
<evidence type="ECO:0000313" key="2">
    <source>
        <dbReference type="EMBL" id="AZS37710.1"/>
    </source>
</evidence>
<evidence type="ECO:0000256" key="1">
    <source>
        <dbReference type="SAM" id="Phobius"/>
    </source>
</evidence>
<organism evidence="2 3">
    <name type="scientific">Microbacterium lemovicicum</name>
    <dbReference type="NCBI Taxonomy" id="1072463"/>
    <lineage>
        <taxon>Bacteria</taxon>
        <taxon>Bacillati</taxon>
        <taxon>Actinomycetota</taxon>
        <taxon>Actinomycetes</taxon>
        <taxon>Micrococcales</taxon>
        <taxon>Microbacteriaceae</taxon>
        <taxon>Microbacterium</taxon>
    </lineage>
</organism>
<keyword evidence="1" id="KW-0472">Membrane</keyword>
<protein>
    <submittedName>
        <fullName evidence="2">Uncharacterized protein</fullName>
    </submittedName>
</protein>
<name>A0A3S9WCF7_9MICO</name>
<dbReference type="EMBL" id="CP031423">
    <property type="protein sequence ID" value="AZS37710.1"/>
    <property type="molecule type" value="Genomic_DNA"/>
</dbReference>
<feature type="transmembrane region" description="Helical" evidence="1">
    <location>
        <begin position="118"/>
        <end position="137"/>
    </location>
</feature>
<feature type="transmembrane region" description="Helical" evidence="1">
    <location>
        <begin position="183"/>
        <end position="205"/>
    </location>
</feature>
<dbReference type="KEGG" id="mlv:CVS47_02354"/>
<feature type="transmembrane region" description="Helical" evidence="1">
    <location>
        <begin position="58"/>
        <end position="79"/>
    </location>
</feature>
<feature type="transmembrane region" description="Helical" evidence="1">
    <location>
        <begin position="158"/>
        <end position="177"/>
    </location>
</feature>
<proteinExistence type="predicted"/>
<evidence type="ECO:0000313" key="3">
    <source>
        <dbReference type="Proteomes" id="UP000276888"/>
    </source>
</evidence>
<accession>A0A3S9WCF7</accession>
<keyword evidence="1" id="KW-0812">Transmembrane</keyword>
<keyword evidence="3" id="KW-1185">Reference proteome</keyword>
<feature type="transmembrane region" description="Helical" evidence="1">
    <location>
        <begin position="91"/>
        <end position="112"/>
    </location>
</feature>